<feature type="region of interest" description="Disordered" evidence="2">
    <location>
        <begin position="26"/>
        <end position="79"/>
    </location>
</feature>
<accession>A0A9P1C8G1</accession>
<evidence type="ECO:0000313" key="5">
    <source>
        <dbReference type="Proteomes" id="UP001152797"/>
    </source>
</evidence>
<organism evidence="3">
    <name type="scientific">Cladocopium goreaui</name>
    <dbReference type="NCBI Taxonomy" id="2562237"/>
    <lineage>
        <taxon>Eukaryota</taxon>
        <taxon>Sar</taxon>
        <taxon>Alveolata</taxon>
        <taxon>Dinophyceae</taxon>
        <taxon>Suessiales</taxon>
        <taxon>Symbiodiniaceae</taxon>
        <taxon>Cladocopium</taxon>
    </lineage>
</organism>
<evidence type="ECO:0000256" key="2">
    <source>
        <dbReference type="SAM" id="MobiDB-lite"/>
    </source>
</evidence>
<proteinExistence type="predicted"/>
<keyword evidence="5" id="KW-1185">Reference proteome</keyword>
<comment type="caution">
    <text evidence="3">The sequence shown here is derived from an EMBL/GenBank/DDBJ whole genome shotgun (WGS) entry which is preliminary data.</text>
</comment>
<keyword evidence="1" id="KW-0175">Coiled coil</keyword>
<evidence type="ECO:0000313" key="3">
    <source>
        <dbReference type="EMBL" id="CAI3986548.1"/>
    </source>
</evidence>
<evidence type="ECO:0000256" key="1">
    <source>
        <dbReference type="SAM" id="Coils"/>
    </source>
</evidence>
<feature type="coiled-coil region" evidence="1">
    <location>
        <begin position="82"/>
        <end position="117"/>
    </location>
</feature>
<evidence type="ECO:0000313" key="4">
    <source>
        <dbReference type="EMBL" id="CAL4773860.1"/>
    </source>
</evidence>
<dbReference type="EMBL" id="CAMXCT010001090">
    <property type="protein sequence ID" value="CAI3986548.1"/>
    <property type="molecule type" value="Genomic_DNA"/>
</dbReference>
<reference evidence="4 5" key="2">
    <citation type="submission" date="2024-05" db="EMBL/GenBank/DDBJ databases">
        <authorList>
            <person name="Chen Y."/>
            <person name="Shah S."/>
            <person name="Dougan E. K."/>
            <person name="Thang M."/>
            <person name="Chan C."/>
        </authorList>
    </citation>
    <scope>NUCLEOTIDE SEQUENCE [LARGE SCALE GENOMIC DNA]</scope>
</reference>
<dbReference type="EMBL" id="CAMXCT030001090">
    <property type="protein sequence ID" value="CAL4773860.1"/>
    <property type="molecule type" value="Genomic_DNA"/>
</dbReference>
<dbReference type="Proteomes" id="UP001152797">
    <property type="component" value="Unassembled WGS sequence"/>
</dbReference>
<protein>
    <submittedName>
        <fullName evidence="3">Uncharacterized protein</fullName>
    </submittedName>
</protein>
<name>A0A9P1C8G1_9DINO</name>
<gene>
    <name evidence="3" type="ORF">C1SCF055_LOCUS13892</name>
</gene>
<dbReference type="EMBL" id="CAMXCT020001090">
    <property type="protein sequence ID" value="CAL1139923.1"/>
    <property type="molecule type" value="Genomic_DNA"/>
</dbReference>
<feature type="compositionally biased region" description="Polar residues" evidence="2">
    <location>
        <begin position="42"/>
        <end position="52"/>
    </location>
</feature>
<sequence length="163" mass="18568">MSKIASTPSQKPEISVPLLRAEIDPEYEDDEEKCKSAADQGDITSCTGSVTEHSARSVEVMSRPAQGARQSTEMPGDATFRRRKVEASLQRALKEDARAREERLEAHEARLKRIMVERWHKRQEEAPSCAQLCPAVQGEKIGDPQFQWMRTYDNCWLVVTNFF</sequence>
<reference evidence="3" key="1">
    <citation type="submission" date="2022-10" db="EMBL/GenBank/DDBJ databases">
        <authorList>
            <person name="Chen Y."/>
            <person name="Dougan E. K."/>
            <person name="Chan C."/>
            <person name="Rhodes N."/>
            <person name="Thang M."/>
        </authorList>
    </citation>
    <scope>NUCLEOTIDE SEQUENCE</scope>
</reference>
<dbReference type="AlphaFoldDB" id="A0A9P1C8G1"/>